<dbReference type="HOGENOM" id="CLU_970073_0_0_1"/>
<evidence type="ECO:0000313" key="2">
    <source>
        <dbReference type="Proteomes" id="UP000054524"/>
    </source>
</evidence>
<evidence type="ECO:0000313" key="1">
    <source>
        <dbReference type="EMBL" id="KFG27342.1"/>
    </source>
</evidence>
<reference evidence="1 2" key="1">
    <citation type="journal article" date="2014" name="Genome Announc.">
        <title>Genome Sequence of the Microsporidian Species Nematocida sp1 Strain ERTm6 (ATCC PRA-372).</title>
        <authorList>
            <person name="Bakowski M.A."/>
            <person name="Priest M."/>
            <person name="Young S."/>
            <person name="Cuomo C.A."/>
            <person name="Troemel E.R."/>
        </authorList>
    </citation>
    <scope>NUCLEOTIDE SEQUENCE [LARGE SCALE GENOMIC DNA]</scope>
    <source>
        <strain evidence="1 2">ERTm6</strain>
    </source>
</reference>
<comment type="caution">
    <text evidence="1">The sequence shown here is derived from an EMBL/GenBank/DDBJ whole genome shotgun (WGS) entry which is preliminary data.</text>
</comment>
<dbReference type="EMBL" id="AKIJ01000001">
    <property type="protein sequence ID" value="KFG27342.1"/>
    <property type="molecule type" value="Genomic_DNA"/>
</dbReference>
<protein>
    <submittedName>
        <fullName evidence="1">Uncharacterized protein</fullName>
    </submittedName>
</protein>
<dbReference type="AlphaFoldDB" id="A0A086J5C4"/>
<dbReference type="GeneID" id="77675393"/>
<name>A0A086J5C4_NEMA1</name>
<organism evidence="1 2">
    <name type="scientific">Nematocida ausubeli (strain ATCC PRA-371 / ERTm2)</name>
    <name type="common">Nematode killer fungus</name>
    <dbReference type="NCBI Taxonomy" id="1913371"/>
    <lineage>
        <taxon>Eukaryota</taxon>
        <taxon>Fungi</taxon>
        <taxon>Fungi incertae sedis</taxon>
        <taxon>Microsporidia</taxon>
        <taxon>Nematocida</taxon>
    </lineage>
</organism>
<dbReference type="Proteomes" id="UP000054524">
    <property type="component" value="Unassembled WGS sequence"/>
</dbReference>
<sequence length="257" mass="29369">MEYTVESALITTGTRIYAISYMNGIPMSICSMLSYKKQRVLYIKRFESTAQVKGLSRMILMENLRSILCTLDGPEVFLYSRPVPCKYIETHKQISHSVDLSGYWHGILAGIGYESMAVGHKEAKNGEYKRTIEMYPGITSCFGKVPDEPISRALYHAPNSSIEDIMVILCSSRDLTNGTLLFSRRKVEKTELLKNKKKIIQKVTKQEIKEILASVKAGMNWTHNKKMKITVQKIHSESIERKEPIKPFKLTIKKIKN</sequence>
<dbReference type="RefSeq" id="XP_052905897.1">
    <property type="nucleotide sequence ID" value="XM_053048072.1"/>
</dbReference>
<proteinExistence type="predicted"/>
<keyword evidence="2" id="KW-1185">Reference proteome</keyword>
<accession>A0A086J5C4</accession>
<gene>
    <name evidence="1" type="ORF">NESG_00420</name>
</gene>
<dbReference type="OrthoDB" id="2189041at2759"/>